<evidence type="ECO:0000313" key="3">
    <source>
        <dbReference type="Proteomes" id="UP000198211"/>
    </source>
</evidence>
<feature type="domain" description="PiggyBac transposable element-derived protein" evidence="1">
    <location>
        <begin position="23"/>
        <end position="277"/>
    </location>
</feature>
<evidence type="ECO:0000313" key="2">
    <source>
        <dbReference type="EMBL" id="OWY92831.1"/>
    </source>
</evidence>
<proteinExistence type="predicted"/>
<accession>A0A225UIQ8</accession>
<dbReference type="PANTHER" id="PTHR46599:SF3">
    <property type="entry name" value="PIGGYBAC TRANSPOSABLE ELEMENT-DERIVED PROTEIN 4"/>
    <property type="match status" value="1"/>
</dbReference>
<reference evidence="3" key="1">
    <citation type="submission" date="2017-03" db="EMBL/GenBank/DDBJ databases">
        <title>Phytopthora megakarya and P. palmivora, two closely related causual agents of cacao black pod achieved similar genome size and gene model numbers by different mechanisms.</title>
        <authorList>
            <person name="Ali S."/>
            <person name="Shao J."/>
            <person name="Larry D.J."/>
            <person name="Kronmiller B."/>
            <person name="Shen D."/>
            <person name="Strem M.D."/>
            <person name="Melnick R.L."/>
            <person name="Guiltinan M.J."/>
            <person name="Tyler B.M."/>
            <person name="Meinhardt L.W."/>
            <person name="Bailey B.A."/>
        </authorList>
    </citation>
    <scope>NUCLEOTIDE SEQUENCE [LARGE SCALE GENOMIC DNA]</scope>
    <source>
        <strain evidence="3">zdho120</strain>
    </source>
</reference>
<organism evidence="2 3">
    <name type="scientific">Phytophthora megakarya</name>
    <dbReference type="NCBI Taxonomy" id="4795"/>
    <lineage>
        <taxon>Eukaryota</taxon>
        <taxon>Sar</taxon>
        <taxon>Stramenopiles</taxon>
        <taxon>Oomycota</taxon>
        <taxon>Peronosporomycetes</taxon>
        <taxon>Peronosporales</taxon>
        <taxon>Peronosporaceae</taxon>
        <taxon>Phytophthora</taxon>
    </lineage>
</organism>
<dbReference type="AlphaFoldDB" id="A0A225UIQ8"/>
<protein>
    <recommendedName>
        <fullName evidence="1">PiggyBac transposable element-derived protein domain-containing protein</fullName>
    </recommendedName>
</protein>
<sequence length="361" mass="41241">MDNLISGSGLQVQAAYKECGELGLFFLFFTCEFQDSLQLLTNKMLNDIGKSEATVYEIDVYLGLEIAMSFNPVTKIKELWSKKIFMGQPDFGLTVARTRFESIRARFQIHAPDSVPVERREQDPLWQRRRLMRQIQEKFAAIAVPVGAISLDENTVRTKARSSARIFMPLKPINMGLYAYSVWDNESGNRTRLSPVQRYVDVFPALRTPLVRTVVSIARKYPSALWVAVCGHLTKTHAAPNGHRLLVCDKFYTRHVLCKTLMEFTDSEMKILGTVRITLQGQWNGIELEAARARMDKAERGTWELVVAVGVPSDWQKLQEKHKRLQQKLPSHLQTEYVLPMNIAANAGYIVFRDKLTVNFI</sequence>
<dbReference type="Pfam" id="PF13843">
    <property type="entry name" value="DDE_Tnp_1_7"/>
    <property type="match status" value="1"/>
</dbReference>
<dbReference type="Proteomes" id="UP000198211">
    <property type="component" value="Unassembled WGS sequence"/>
</dbReference>
<dbReference type="OrthoDB" id="124756at2759"/>
<comment type="caution">
    <text evidence="2">The sequence shown here is derived from an EMBL/GenBank/DDBJ whole genome shotgun (WGS) entry which is preliminary data.</text>
</comment>
<evidence type="ECO:0000259" key="1">
    <source>
        <dbReference type="Pfam" id="PF13843"/>
    </source>
</evidence>
<dbReference type="PANTHER" id="PTHR46599">
    <property type="entry name" value="PIGGYBAC TRANSPOSABLE ELEMENT-DERIVED PROTEIN 4"/>
    <property type="match status" value="1"/>
</dbReference>
<keyword evidence="3" id="KW-1185">Reference proteome</keyword>
<dbReference type="EMBL" id="NBNE01017230">
    <property type="protein sequence ID" value="OWY92831.1"/>
    <property type="molecule type" value="Genomic_DNA"/>
</dbReference>
<name>A0A225UIQ8_9STRA</name>
<dbReference type="InterPro" id="IPR029526">
    <property type="entry name" value="PGBD"/>
</dbReference>
<gene>
    <name evidence="2" type="ORF">PHMEG_00038001</name>
</gene>